<feature type="compositionally biased region" description="Acidic residues" evidence="1">
    <location>
        <begin position="31"/>
        <end position="82"/>
    </location>
</feature>
<gene>
    <name evidence="2" type="ORF">GCM10011401_24470</name>
</gene>
<comment type="caution">
    <text evidence="2">The sequence shown here is derived from an EMBL/GenBank/DDBJ whole genome shotgun (WGS) entry which is preliminary data.</text>
</comment>
<evidence type="ECO:0000313" key="2">
    <source>
        <dbReference type="EMBL" id="GGE76226.1"/>
    </source>
</evidence>
<protein>
    <submittedName>
        <fullName evidence="2">Uncharacterized protein</fullName>
    </submittedName>
</protein>
<sequence>MKKRTLNRRFSQATGLVSVGMLTMTACVGVDDQEAPEEEQDDVDQDEAEDDTDAAGQDADQDDEDDELVEAPALEDIEDDVWEASLDQESVSLRIAQDQMVGGSEELEDIDDIDDDDDDDDDDTETLSAVSPQLDDDDDDDDDDPLQDEDDIEDSAEDDGEIELFYSGEMTGEGSAMEFTLGDVDGMEFQGEYLTFGDTVYQSTEGFITDLLVGAPEDVEVPDPDDIDDAFELNWVDHSDFQTTLNHTAEQYLEEIRDNLDLLLGEDELADLDAEASEGTHEGEDAWIYETDEVEIIVLADEEQPLLLHVDVDYDGIESSIEFSEWNESEEPEEPDSDDVYSAEEAMEIVEEL</sequence>
<organism evidence="2 3">
    <name type="scientific">Nesterenkonia cremea</name>
    <dbReference type="NCBI Taxonomy" id="1882340"/>
    <lineage>
        <taxon>Bacteria</taxon>
        <taxon>Bacillati</taxon>
        <taxon>Actinomycetota</taxon>
        <taxon>Actinomycetes</taxon>
        <taxon>Micrococcales</taxon>
        <taxon>Micrococcaceae</taxon>
        <taxon>Nesterenkonia</taxon>
    </lineage>
</organism>
<dbReference type="Proteomes" id="UP000633136">
    <property type="component" value="Unassembled WGS sequence"/>
</dbReference>
<keyword evidence="3" id="KW-1185">Reference proteome</keyword>
<feature type="compositionally biased region" description="Acidic residues" evidence="1">
    <location>
        <begin position="325"/>
        <end position="342"/>
    </location>
</feature>
<dbReference type="PROSITE" id="PS51257">
    <property type="entry name" value="PROKAR_LIPOPROTEIN"/>
    <property type="match status" value="1"/>
</dbReference>
<feature type="compositionally biased region" description="Acidic residues" evidence="1">
    <location>
        <begin position="134"/>
        <end position="160"/>
    </location>
</feature>
<evidence type="ECO:0000256" key="1">
    <source>
        <dbReference type="SAM" id="MobiDB-lite"/>
    </source>
</evidence>
<dbReference type="EMBL" id="BMIS01000013">
    <property type="protein sequence ID" value="GGE76226.1"/>
    <property type="molecule type" value="Genomic_DNA"/>
</dbReference>
<evidence type="ECO:0000313" key="3">
    <source>
        <dbReference type="Proteomes" id="UP000633136"/>
    </source>
</evidence>
<name>A0A917ESW3_9MICC</name>
<dbReference type="AlphaFoldDB" id="A0A917ESW3"/>
<feature type="region of interest" description="Disordered" evidence="1">
    <location>
        <begin position="28"/>
        <end position="160"/>
    </location>
</feature>
<accession>A0A917ESW3</accession>
<dbReference type="RefSeq" id="WP_188686159.1">
    <property type="nucleotide sequence ID" value="NZ_BMIS01000013.1"/>
</dbReference>
<feature type="compositionally biased region" description="Acidic residues" evidence="1">
    <location>
        <begin position="105"/>
        <end position="125"/>
    </location>
</feature>
<reference evidence="2" key="1">
    <citation type="journal article" date="2014" name="Int. J. Syst. Evol. Microbiol.">
        <title>Complete genome sequence of Corynebacterium casei LMG S-19264T (=DSM 44701T), isolated from a smear-ripened cheese.</title>
        <authorList>
            <consortium name="US DOE Joint Genome Institute (JGI-PGF)"/>
            <person name="Walter F."/>
            <person name="Albersmeier A."/>
            <person name="Kalinowski J."/>
            <person name="Ruckert C."/>
        </authorList>
    </citation>
    <scope>NUCLEOTIDE SEQUENCE</scope>
    <source>
        <strain evidence="2">CGMCC 1.15388</strain>
    </source>
</reference>
<feature type="region of interest" description="Disordered" evidence="1">
    <location>
        <begin position="323"/>
        <end position="342"/>
    </location>
</feature>
<proteinExistence type="predicted"/>
<reference evidence="2" key="2">
    <citation type="submission" date="2020-09" db="EMBL/GenBank/DDBJ databases">
        <authorList>
            <person name="Sun Q."/>
            <person name="Zhou Y."/>
        </authorList>
    </citation>
    <scope>NUCLEOTIDE SEQUENCE</scope>
    <source>
        <strain evidence="2">CGMCC 1.15388</strain>
    </source>
</reference>